<protein>
    <submittedName>
        <fullName evidence="1">Uncharacterized protein</fullName>
    </submittedName>
</protein>
<proteinExistence type="predicted"/>
<accession>A7VUA4</accession>
<evidence type="ECO:0000313" key="1">
    <source>
        <dbReference type="EMBL" id="EDO60554.1"/>
    </source>
</evidence>
<reference evidence="1 2" key="2">
    <citation type="submission" date="2007-08" db="EMBL/GenBank/DDBJ databases">
        <authorList>
            <person name="Fulton L."/>
            <person name="Clifton S."/>
            <person name="Fulton B."/>
            <person name="Xu J."/>
            <person name="Minx P."/>
            <person name="Pepin K.H."/>
            <person name="Johnson M."/>
            <person name="Thiruvilangam P."/>
            <person name="Bhonagiri V."/>
            <person name="Nash W.E."/>
            <person name="Wang C."/>
            <person name="Mardis E.R."/>
            <person name="Wilson R.K."/>
        </authorList>
    </citation>
    <scope>NUCLEOTIDE SEQUENCE [LARGE SCALE GENOMIC DNA]</scope>
    <source>
        <strain evidence="1 2">DSM 753</strain>
    </source>
</reference>
<dbReference type="Proteomes" id="UP000003490">
    <property type="component" value="Unassembled WGS sequence"/>
</dbReference>
<reference evidence="1 2" key="1">
    <citation type="submission" date="2007-08" db="EMBL/GenBank/DDBJ databases">
        <title>Draft genome sequence of Clostridium leptum (DSM 753).</title>
        <authorList>
            <person name="Sudarsanam P."/>
            <person name="Ley R."/>
            <person name="Guruge J."/>
            <person name="Turnbaugh P.J."/>
            <person name="Mahowald M."/>
            <person name="Liep D."/>
            <person name="Gordon J."/>
        </authorList>
    </citation>
    <scope>NUCLEOTIDE SEQUENCE [LARGE SCALE GENOMIC DNA]</scope>
    <source>
        <strain evidence="1 2">DSM 753</strain>
    </source>
</reference>
<dbReference type="AlphaFoldDB" id="A7VUA4"/>
<gene>
    <name evidence="1" type="ORF">CLOLEP_02150</name>
</gene>
<evidence type="ECO:0000313" key="2">
    <source>
        <dbReference type="Proteomes" id="UP000003490"/>
    </source>
</evidence>
<dbReference type="HOGENOM" id="CLU_3326576_0_0_9"/>
<dbReference type="EMBL" id="ABCB02000019">
    <property type="protein sequence ID" value="EDO60554.1"/>
    <property type="molecule type" value="Genomic_DNA"/>
</dbReference>
<sequence length="38" mass="4374">MRQNFPFAALAGHNKKRFGIFSNRFLDIYSIQGITSAR</sequence>
<comment type="caution">
    <text evidence="1">The sequence shown here is derived from an EMBL/GenBank/DDBJ whole genome shotgun (WGS) entry which is preliminary data.</text>
</comment>
<organism evidence="1 2">
    <name type="scientific">[Clostridium] leptum DSM 753</name>
    <dbReference type="NCBI Taxonomy" id="428125"/>
    <lineage>
        <taxon>Bacteria</taxon>
        <taxon>Bacillati</taxon>
        <taxon>Bacillota</taxon>
        <taxon>Clostridia</taxon>
        <taxon>Eubacteriales</taxon>
        <taxon>Oscillospiraceae</taxon>
        <taxon>Oscillospiraceae incertae sedis</taxon>
    </lineage>
</organism>
<name>A7VUA4_9FIRM</name>